<reference evidence="1" key="1">
    <citation type="journal article" date="2022" name="bioRxiv">
        <title>Sequencing and chromosome-scale assembly of the giantPleurodeles waltlgenome.</title>
        <authorList>
            <person name="Brown T."/>
            <person name="Elewa A."/>
            <person name="Iarovenko S."/>
            <person name="Subramanian E."/>
            <person name="Araus A.J."/>
            <person name="Petzold A."/>
            <person name="Susuki M."/>
            <person name="Suzuki K.-i.T."/>
            <person name="Hayashi T."/>
            <person name="Toyoda A."/>
            <person name="Oliveira C."/>
            <person name="Osipova E."/>
            <person name="Leigh N.D."/>
            <person name="Simon A."/>
            <person name="Yun M.H."/>
        </authorList>
    </citation>
    <scope>NUCLEOTIDE SEQUENCE</scope>
    <source>
        <strain evidence="1">20211129_DDA</strain>
        <tissue evidence="1">Liver</tissue>
    </source>
</reference>
<name>A0AAV7QH52_PLEWA</name>
<dbReference type="AlphaFoldDB" id="A0AAV7QH52"/>
<keyword evidence="2" id="KW-1185">Reference proteome</keyword>
<proteinExistence type="predicted"/>
<gene>
    <name evidence="1" type="ORF">NDU88_006273</name>
</gene>
<dbReference type="Proteomes" id="UP001066276">
    <property type="component" value="Chromosome 6"/>
</dbReference>
<comment type="caution">
    <text evidence="1">The sequence shown here is derived from an EMBL/GenBank/DDBJ whole genome shotgun (WGS) entry which is preliminary data.</text>
</comment>
<evidence type="ECO:0000313" key="2">
    <source>
        <dbReference type="Proteomes" id="UP001066276"/>
    </source>
</evidence>
<protein>
    <submittedName>
        <fullName evidence="1">Uncharacterized protein</fullName>
    </submittedName>
</protein>
<sequence>MRLSPRPRTAERALRGWSRRGRGVLLSLLLRRQRRHQVGPAGAPGALLGAIPTPGAPLGAGLLLIISQRDFSCPGGTELSAILALHQN</sequence>
<organism evidence="1 2">
    <name type="scientific">Pleurodeles waltl</name>
    <name type="common">Iberian ribbed newt</name>
    <dbReference type="NCBI Taxonomy" id="8319"/>
    <lineage>
        <taxon>Eukaryota</taxon>
        <taxon>Metazoa</taxon>
        <taxon>Chordata</taxon>
        <taxon>Craniata</taxon>
        <taxon>Vertebrata</taxon>
        <taxon>Euteleostomi</taxon>
        <taxon>Amphibia</taxon>
        <taxon>Batrachia</taxon>
        <taxon>Caudata</taxon>
        <taxon>Salamandroidea</taxon>
        <taxon>Salamandridae</taxon>
        <taxon>Pleurodelinae</taxon>
        <taxon>Pleurodeles</taxon>
    </lineage>
</organism>
<dbReference type="EMBL" id="JANPWB010000010">
    <property type="protein sequence ID" value="KAJ1139911.1"/>
    <property type="molecule type" value="Genomic_DNA"/>
</dbReference>
<evidence type="ECO:0000313" key="1">
    <source>
        <dbReference type="EMBL" id="KAJ1139911.1"/>
    </source>
</evidence>
<accession>A0AAV7QH52</accession>